<reference evidence="2 3" key="1">
    <citation type="submission" date="2012-06" db="EMBL/GenBank/DDBJ databases">
        <title>Finished chromosome of genome of Crinalium epipsammum PCC 9333.</title>
        <authorList>
            <consortium name="US DOE Joint Genome Institute"/>
            <person name="Gugger M."/>
            <person name="Coursin T."/>
            <person name="Rippka R."/>
            <person name="Tandeau De Marsac N."/>
            <person name="Huntemann M."/>
            <person name="Wei C.-L."/>
            <person name="Han J."/>
            <person name="Detter J.C."/>
            <person name="Han C."/>
            <person name="Tapia R."/>
            <person name="Davenport K."/>
            <person name="Daligault H."/>
            <person name="Erkkila T."/>
            <person name="Gu W."/>
            <person name="Munk A.C.C."/>
            <person name="Teshima H."/>
            <person name="Xu Y."/>
            <person name="Chain P."/>
            <person name="Chen A."/>
            <person name="Krypides N."/>
            <person name="Mavromatis K."/>
            <person name="Markowitz V."/>
            <person name="Szeto E."/>
            <person name="Ivanova N."/>
            <person name="Mikhailova N."/>
            <person name="Ovchinnikova G."/>
            <person name="Pagani I."/>
            <person name="Pati A."/>
            <person name="Goodwin L."/>
            <person name="Peters L."/>
            <person name="Pitluck S."/>
            <person name="Woyke T."/>
            <person name="Kerfeld C."/>
        </authorList>
    </citation>
    <scope>NUCLEOTIDE SEQUENCE [LARGE SCALE GENOMIC DNA]</scope>
    <source>
        <strain evidence="2 3">PCC 9333</strain>
    </source>
</reference>
<proteinExistence type="predicted"/>
<dbReference type="InterPro" id="IPR006336">
    <property type="entry name" value="GCS2"/>
</dbReference>
<dbReference type="GO" id="GO:0042398">
    <property type="term" value="P:modified amino acid biosynthetic process"/>
    <property type="evidence" value="ECO:0007669"/>
    <property type="project" value="InterPro"/>
</dbReference>
<evidence type="ECO:0000256" key="1">
    <source>
        <dbReference type="ARBA" id="ARBA00048819"/>
    </source>
</evidence>
<dbReference type="AlphaFoldDB" id="K9VXH6"/>
<evidence type="ECO:0000313" key="3">
    <source>
        <dbReference type="Proteomes" id="UP000010472"/>
    </source>
</evidence>
<dbReference type="PANTHER" id="PTHR36510">
    <property type="entry name" value="GLUTAMATE--CYSTEINE LIGASE 2-RELATED"/>
    <property type="match status" value="1"/>
</dbReference>
<protein>
    <submittedName>
        <fullName evidence="2">Glutamate/cysteine ligase</fullName>
    </submittedName>
</protein>
<accession>K9VXH6</accession>
<dbReference type="PANTHER" id="PTHR36510:SF1">
    <property type="entry name" value="GLUTAMATE--CYSTEINE LIGASE 2-RELATED"/>
    <property type="match status" value="1"/>
</dbReference>
<dbReference type="Proteomes" id="UP000010472">
    <property type="component" value="Chromosome"/>
</dbReference>
<sequence>MSNYIYLVNFPIFPHTPSGGKTVLLSKGFEVEMYTGTPEGEIVGLSDRIVADLEGFVTEPDSRNVEYTTPPLCSYDRLLCALVQPRQKLRAYLQRLGNYTIIPGSTLSLGGSDRFYRSDPNNPYHGYIEQTYGTKVVTASIHINIGINDPELLMRACRLVRVEAPLYLALSASSPFIDGQATGNHSSRWATFPKTPSYVPLFQSHKHFIQWTEEQLVLGTMQNVRHLWSSVRPNGNRRPYDLNRLELRICDLIVDPIALLAITALLEARIWQLMADPSLDPLERSSLPANTRAEDLIALTEANEAAAAHQSLDAQLRHWEDGRVIRAGEWIAEIYQEVYAIAKKRGFSCFLSPLQKILREGNTSQQWLKLHSQTSDTHSVITQAIQAMADQERELEDKLCQPLVA</sequence>
<dbReference type="STRING" id="1173022.Cri9333_1359"/>
<dbReference type="GO" id="GO:0004357">
    <property type="term" value="F:glutamate-cysteine ligase activity"/>
    <property type="evidence" value="ECO:0007669"/>
    <property type="project" value="UniProtKB-EC"/>
</dbReference>
<comment type="catalytic activity">
    <reaction evidence="1">
        <text>L-cysteine + L-glutamate + ATP = gamma-L-glutamyl-L-cysteine + ADP + phosphate + H(+)</text>
        <dbReference type="Rhea" id="RHEA:13285"/>
        <dbReference type="ChEBI" id="CHEBI:15378"/>
        <dbReference type="ChEBI" id="CHEBI:29985"/>
        <dbReference type="ChEBI" id="CHEBI:30616"/>
        <dbReference type="ChEBI" id="CHEBI:35235"/>
        <dbReference type="ChEBI" id="CHEBI:43474"/>
        <dbReference type="ChEBI" id="CHEBI:58173"/>
        <dbReference type="ChEBI" id="CHEBI:456216"/>
        <dbReference type="EC" id="6.3.2.2"/>
    </reaction>
</comment>
<dbReference type="InterPro" id="IPR011792">
    <property type="entry name" value="GshA_cyano"/>
</dbReference>
<dbReference type="Pfam" id="PF04107">
    <property type="entry name" value="GCS2"/>
    <property type="match status" value="1"/>
</dbReference>
<dbReference type="eggNOG" id="COG2170">
    <property type="taxonomic scope" value="Bacteria"/>
</dbReference>
<organism evidence="2 3">
    <name type="scientific">Crinalium epipsammum PCC 9333</name>
    <dbReference type="NCBI Taxonomy" id="1173022"/>
    <lineage>
        <taxon>Bacteria</taxon>
        <taxon>Bacillati</taxon>
        <taxon>Cyanobacteriota</taxon>
        <taxon>Cyanophyceae</taxon>
        <taxon>Gomontiellales</taxon>
        <taxon>Gomontiellaceae</taxon>
        <taxon>Crinalium</taxon>
    </lineage>
</organism>
<dbReference type="NCBIfam" id="TIGR02048">
    <property type="entry name" value="gshA_cyano"/>
    <property type="match status" value="1"/>
</dbReference>
<name>K9VXH6_9CYAN</name>
<dbReference type="Gene3D" id="3.30.590.20">
    <property type="match status" value="1"/>
</dbReference>
<keyword evidence="3" id="KW-1185">Reference proteome</keyword>
<dbReference type="SUPFAM" id="SSF55931">
    <property type="entry name" value="Glutamine synthetase/guanido kinase"/>
    <property type="match status" value="1"/>
</dbReference>
<keyword evidence="2" id="KW-0436">Ligase</keyword>
<dbReference type="EMBL" id="CP003620">
    <property type="protein sequence ID" value="AFZ12254.1"/>
    <property type="molecule type" value="Genomic_DNA"/>
</dbReference>
<dbReference type="InterPro" id="IPR050141">
    <property type="entry name" value="GCL_type2/YbdK_subfam"/>
</dbReference>
<dbReference type="PATRIC" id="fig|1173022.3.peg.1474"/>
<evidence type="ECO:0000313" key="2">
    <source>
        <dbReference type="EMBL" id="AFZ12254.1"/>
    </source>
</evidence>
<dbReference type="KEGG" id="cep:Cri9333_1359"/>
<dbReference type="InterPro" id="IPR014746">
    <property type="entry name" value="Gln_synth/guanido_kin_cat_dom"/>
</dbReference>
<dbReference type="HOGENOM" id="CLU_719484_0_0_3"/>
<gene>
    <name evidence="2" type="ORF">Cri9333_1359</name>
</gene>